<feature type="domain" description="Response regulatory" evidence="2">
    <location>
        <begin position="4"/>
        <end position="63"/>
    </location>
</feature>
<organism evidence="3">
    <name type="scientific">Caldithrix abyssi</name>
    <dbReference type="NCBI Taxonomy" id="187145"/>
    <lineage>
        <taxon>Bacteria</taxon>
        <taxon>Pseudomonadati</taxon>
        <taxon>Calditrichota</taxon>
        <taxon>Calditrichia</taxon>
        <taxon>Calditrichales</taxon>
        <taxon>Calditrichaceae</taxon>
        <taxon>Caldithrix</taxon>
    </lineage>
</organism>
<dbReference type="GO" id="GO:0000160">
    <property type="term" value="P:phosphorelay signal transduction system"/>
    <property type="evidence" value="ECO:0007669"/>
    <property type="project" value="InterPro"/>
</dbReference>
<accession>A0A7V1PVJ3</accession>
<dbReference type="PROSITE" id="PS50110">
    <property type="entry name" value="RESPONSE_REGULATORY"/>
    <property type="match status" value="1"/>
</dbReference>
<reference evidence="3" key="1">
    <citation type="journal article" date="2020" name="mSystems">
        <title>Genome- and Community-Level Interaction Insights into Carbon Utilization and Element Cycling Functions of Hydrothermarchaeota in Hydrothermal Sediment.</title>
        <authorList>
            <person name="Zhou Z."/>
            <person name="Liu Y."/>
            <person name="Xu W."/>
            <person name="Pan J."/>
            <person name="Luo Z.H."/>
            <person name="Li M."/>
        </authorList>
    </citation>
    <scope>NUCLEOTIDE SEQUENCE [LARGE SCALE GENOMIC DNA]</scope>
    <source>
        <strain evidence="3">HyVt-456</strain>
    </source>
</reference>
<dbReference type="AlphaFoldDB" id="A0A7V1PVJ3"/>
<comment type="caution">
    <text evidence="1">Lacks conserved residue(s) required for the propagation of feature annotation.</text>
</comment>
<dbReference type="SUPFAM" id="SSF52172">
    <property type="entry name" value="CheY-like"/>
    <property type="match status" value="1"/>
</dbReference>
<gene>
    <name evidence="3" type="ORF">ENJ10_14330</name>
</gene>
<name>A0A7V1PVJ3_CALAY</name>
<evidence type="ECO:0000256" key="1">
    <source>
        <dbReference type="PROSITE-ProRule" id="PRU00169"/>
    </source>
</evidence>
<dbReference type="Gene3D" id="3.40.50.2300">
    <property type="match status" value="1"/>
</dbReference>
<dbReference type="InterPro" id="IPR001789">
    <property type="entry name" value="Sig_transdc_resp-reg_receiver"/>
</dbReference>
<dbReference type="Proteomes" id="UP000886005">
    <property type="component" value="Unassembled WGS sequence"/>
</dbReference>
<dbReference type="InterPro" id="IPR011006">
    <property type="entry name" value="CheY-like_superfamily"/>
</dbReference>
<comment type="caution">
    <text evidence="3">The sequence shown here is derived from an EMBL/GenBank/DDBJ whole genome shotgun (WGS) entry which is preliminary data.</text>
</comment>
<evidence type="ECO:0000259" key="2">
    <source>
        <dbReference type="PROSITE" id="PS50110"/>
    </source>
</evidence>
<sequence length="63" mass="7476">MEQHILIIDDNTKELRRLREILSREGYNIMTATDWNTAERICDTLSITFVLANTRQIKLKKIK</sequence>
<evidence type="ECO:0000313" key="3">
    <source>
        <dbReference type="EMBL" id="HED11863.1"/>
    </source>
</evidence>
<proteinExistence type="predicted"/>
<protein>
    <submittedName>
        <fullName evidence="3">Response regulator</fullName>
    </submittedName>
</protein>
<dbReference type="EMBL" id="DRLD01000406">
    <property type="protein sequence ID" value="HED11863.1"/>
    <property type="molecule type" value="Genomic_DNA"/>
</dbReference>